<dbReference type="InterPro" id="IPR007597">
    <property type="entry name" value="CheC"/>
</dbReference>
<dbReference type="InterPro" id="IPR001543">
    <property type="entry name" value="FliN-like_C"/>
</dbReference>
<dbReference type="PRINTS" id="PR00956">
    <property type="entry name" value="FLGMOTORFLIN"/>
</dbReference>
<protein>
    <submittedName>
        <fullName evidence="10">Flagellar motor switch phosphatase FliY</fullName>
    </submittedName>
</protein>
<dbReference type="CDD" id="cd17907">
    <property type="entry name" value="FliY_FliN-Y"/>
    <property type="match status" value="1"/>
</dbReference>
<evidence type="ECO:0000256" key="6">
    <source>
        <dbReference type="ARBA" id="ARBA00023136"/>
    </source>
</evidence>
<dbReference type="InterPro" id="IPR028976">
    <property type="entry name" value="CheC-like_sf"/>
</dbReference>
<dbReference type="AlphaFoldDB" id="A0A2M7G426"/>
<feature type="domain" description="Flagellar motor switch protein FliN-like C-terminal" evidence="8">
    <location>
        <begin position="300"/>
        <end position="370"/>
    </location>
</feature>
<comment type="subcellular location">
    <subcellularLocation>
        <location evidence="1">Cell membrane</location>
        <topology evidence="1">Peripheral membrane protein</topology>
        <orientation evidence="1">Cytoplasmic side</orientation>
    </subcellularLocation>
</comment>
<dbReference type="GO" id="GO:0005886">
    <property type="term" value="C:plasma membrane"/>
    <property type="evidence" value="ECO:0007669"/>
    <property type="project" value="UniProtKB-SubCell"/>
</dbReference>
<evidence type="ECO:0000313" key="10">
    <source>
        <dbReference type="EMBL" id="PIW16577.1"/>
    </source>
</evidence>
<evidence type="ECO:0000256" key="3">
    <source>
        <dbReference type="ARBA" id="ARBA00022475"/>
    </source>
</evidence>
<dbReference type="NCBIfam" id="TIGR02480">
    <property type="entry name" value="fliN"/>
    <property type="match status" value="1"/>
</dbReference>
<evidence type="ECO:0000256" key="2">
    <source>
        <dbReference type="ARBA" id="ARBA00009226"/>
    </source>
</evidence>
<dbReference type="Gene3D" id="3.40.1550.10">
    <property type="entry name" value="CheC-like"/>
    <property type="match status" value="1"/>
</dbReference>
<dbReference type="Pfam" id="PF01052">
    <property type="entry name" value="FliMN_C"/>
    <property type="match status" value="1"/>
</dbReference>
<comment type="caution">
    <text evidence="10">The sequence shown here is derived from an EMBL/GenBank/DDBJ whole genome shotgun (WGS) entry which is preliminary data.</text>
</comment>
<name>A0A2M7G426_9BACT</name>
<dbReference type="GO" id="GO:0016787">
    <property type="term" value="F:hydrolase activity"/>
    <property type="evidence" value="ECO:0007669"/>
    <property type="project" value="InterPro"/>
</dbReference>
<evidence type="ECO:0000313" key="11">
    <source>
        <dbReference type="Proteomes" id="UP000231019"/>
    </source>
</evidence>
<evidence type="ECO:0000259" key="9">
    <source>
        <dbReference type="Pfam" id="PF04509"/>
    </source>
</evidence>
<dbReference type="InterPro" id="IPR012826">
    <property type="entry name" value="FliN"/>
</dbReference>
<dbReference type="PANTHER" id="PTHR43484">
    <property type="match status" value="1"/>
</dbReference>
<dbReference type="Proteomes" id="UP000231019">
    <property type="component" value="Unassembled WGS sequence"/>
</dbReference>
<comment type="similarity">
    <text evidence="2">Belongs to the FliN/MopA/SpaO family.</text>
</comment>
<keyword evidence="10" id="KW-0282">Flagellum</keyword>
<keyword evidence="4" id="KW-0145">Chemotaxis</keyword>
<evidence type="ECO:0000259" key="8">
    <source>
        <dbReference type="Pfam" id="PF01052"/>
    </source>
</evidence>
<keyword evidence="5" id="KW-0283">Flagellar rotation</keyword>
<evidence type="ECO:0000256" key="7">
    <source>
        <dbReference type="SAM" id="MobiDB-lite"/>
    </source>
</evidence>
<sequence length="382" mass="40974">MGLSQEQINALLEGTGTFDSPASGSSALASSDSDFFLNFATVAMDAGSSAVSQALGKTVNVTHPEILIQTFDELQHELPVNQVMIRTGYLLGEEIPSLLLIKDYDVAVIFDILMGKDGRNPDLEISDLQTSAIGEVMNQLMGAAATALSQEYKQKLAMKAPESLLVQINDPSVVPLEFLNQPLMVIKFNFVIEGVLDSELYELRPEPKAKKLKALLSAGPTAASAAPPSAPSPQMPSQAQQAAPAYYQEPVYAQPQSPQQMAYYPPPQAAYQGPPASVRPAEFSPLIPGHPMPANPSLDRIVDIPLRVTVELGSTKLKIKNVLDLTKGSVVELDKLAGEPVDLLVNGKLMAKGEVVVINENFGVRISEILGPADRLNHLRGD</sequence>
<keyword evidence="10" id="KW-0969">Cilium</keyword>
<proteinExistence type="inferred from homology"/>
<dbReference type="GO" id="GO:0003774">
    <property type="term" value="F:cytoskeletal motor activity"/>
    <property type="evidence" value="ECO:0007669"/>
    <property type="project" value="InterPro"/>
</dbReference>
<evidence type="ECO:0000256" key="4">
    <source>
        <dbReference type="ARBA" id="ARBA00022500"/>
    </source>
</evidence>
<dbReference type="InterPro" id="IPR036429">
    <property type="entry name" value="SpoA-like_sf"/>
</dbReference>
<evidence type="ECO:0000256" key="5">
    <source>
        <dbReference type="ARBA" id="ARBA00022779"/>
    </source>
</evidence>
<keyword evidence="3" id="KW-1003">Cell membrane</keyword>
<feature type="region of interest" description="Disordered" evidence="7">
    <location>
        <begin position="221"/>
        <end position="241"/>
    </location>
</feature>
<reference evidence="10 11" key="1">
    <citation type="submission" date="2017-09" db="EMBL/GenBank/DDBJ databases">
        <title>Depth-based differentiation of microbial function through sediment-hosted aquifers and enrichment of novel symbionts in the deep terrestrial subsurface.</title>
        <authorList>
            <person name="Probst A.J."/>
            <person name="Ladd B."/>
            <person name="Jarett J.K."/>
            <person name="Geller-Mcgrath D.E."/>
            <person name="Sieber C.M."/>
            <person name="Emerson J.B."/>
            <person name="Anantharaman K."/>
            <person name="Thomas B.C."/>
            <person name="Malmstrom R."/>
            <person name="Stieglmeier M."/>
            <person name="Klingl A."/>
            <person name="Woyke T."/>
            <person name="Ryan C.M."/>
            <person name="Banfield J.F."/>
        </authorList>
    </citation>
    <scope>NUCLEOTIDE SEQUENCE [LARGE SCALE GENOMIC DNA]</scope>
    <source>
        <strain evidence="10">CG17_big_fil_post_rev_8_21_14_2_50_48_46</strain>
    </source>
</reference>
<dbReference type="Gene3D" id="2.30.330.10">
    <property type="entry name" value="SpoA-like"/>
    <property type="match status" value="1"/>
</dbReference>
<dbReference type="InterPro" id="IPR001172">
    <property type="entry name" value="FliN_T3SS_HrcQb"/>
</dbReference>
<dbReference type="Pfam" id="PF04509">
    <property type="entry name" value="CheC"/>
    <property type="match status" value="1"/>
</dbReference>
<dbReference type="SUPFAM" id="SSF101801">
    <property type="entry name" value="Surface presentation of antigens (SPOA)"/>
    <property type="match status" value="1"/>
</dbReference>
<evidence type="ECO:0000256" key="1">
    <source>
        <dbReference type="ARBA" id="ARBA00004413"/>
    </source>
</evidence>
<keyword evidence="6" id="KW-0472">Membrane</keyword>
<dbReference type="NCBIfam" id="NF005995">
    <property type="entry name" value="PRK08119.1"/>
    <property type="match status" value="1"/>
</dbReference>
<keyword evidence="10" id="KW-0966">Cell projection</keyword>
<gene>
    <name evidence="10" type="ORF">COW36_12480</name>
</gene>
<dbReference type="SUPFAM" id="SSF103039">
    <property type="entry name" value="CheC-like"/>
    <property type="match status" value="1"/>
</dbReference>
<dbReference type="PANTHER" id="PTHR43484:SF1">
    <property type="entry name" value="FLAGELLAR MOTOR SWITCH PROTEIN FLIN"/>
    <property type="match status" value="1"/>
</dbReference>
<dbReference type="GO" id="GO:0009425">
    <property type="term" value="C:bacterial-type flagellum basal body"/>
    <property type="evidence" value="ECO:0007669"/>
    <property type="project" value="InterPro"/>
</dbReference>
<organism evidence="10 11">
    <name type="scientific">bacterium (Candidatus Blackallbacteria) CG17_big_fil_post_rev_8_21_14_2_50_48_46</name>
    <dbReference type="NCBI Taxonomy" id="2014261"/>
    <lineage>
        <taxon>Bacteria</taxon>
        <taxon>Candidatus Blackallbacteria</taxon>
    </lineage>
</organism>
<dbReference type="GO" id="GO:0006935">
    <property type="term" value="P:chemotaxis"/>
    <property type="evidence" value="ECO:0007669"/>
    <property type="project" value="UniProtKB-KW"/>
</dbReference>
<accession>A0A2M7G426</accession>
<dbReference type="InterPro" id="IPR051469">
    <property type="entry name" value="FliN/MopA/SpaO"/>
</dbReference>
<feature type="domain" description="CheC-like protein" evidence="9">
    <location>
        <begin position="129"/>
        <end position="162"/>
    </location>
</feature>
<dbReference type="GO" id="GO:0071973">
    <property type="term" value="P:bacterial-type flagellum-dependent cell motility"/>
    <property type="evidence" value="ECO:0007669"/>
    <property type="project" value="InterPro"/>
</dbReference>
<dbReference type="EMBL" id="PFFQ01000037">
    <property type="protein sequence ID" value="PIW16577.1"/>
    <property type="molecule type" value="Genomic_DNA"/>
</dbReference>